<dbReference type="EMBL" id="CAIIXF020000003">
    <property type="protein sequence ID" value="CAH1779918.1"/>
    <property type="molecule type" value="Genomic_DNA"/>
</dbReference>
<comment type="caution">
    <text evidence="2">The sequence shown here is derived from an EMBL/GenBank/DDBJ whole genome shotgun (WGS) entry which is preliminary data.</text>
</comment>
<accession>A0A8S4NFR9</accession>
<keyword evidence="1" id="KW-0812">Transmembrane</keyword>
<keyword evidence="1" id="KW-0472">Membrane</keyword>
<sequence>MLDFTISITLGQKWRNKAAYIMKLTLLIQIYFTLVIFSLMDRVFGHHSKVHIRKSKIGGKLKCGISTCKPNGDDRKAKSILGFNRTFIIYSRASGDTGLPSTGLTHSEEFQKHHGYFGRDRNGILEYANSFLRYVEQNYGINFPVPNEDDLINEKTILSKGLMWKRFVDPLGEFQLMFESNGEDVVTYANPPPCSVGGYILQFLNDYKLSDCQGVIPAGSSLLYIDVICNTTKYCGLEDQISFTLIPERPVMHNLVNSKIVSKKYGEGVLIYPKGAFVDGVEFGILVARFPAV</sequence>
<keyword evidence="1" id="KW-1133">Transmembrane helix</keyword>
<dbReference type="AlphaFoldDB" id="A0A8S4NFR9"/>
<protein>
    <submittedName>
        <fullName evidence="2">Uncharacterized protein</fullName>
    </submittedName>
</protein>
<proteinExistence type="predicted"/>
<reference evidence="2" key="1">
    <citation type="submission" date="2022-03" db="EMBL/GenBank/DDBJ databases">
        <authorList>
            <person name="Martin C."/>
        </authorList>
    </citation>
    <scope>NUCLEOTIDE SEQUENCE</scope>
</reference>
<organism evidence="2 3">
    <name type="scientific">Owenia fusiformis</name>
    <name type="common">Polychaete worm</name>
    <dbReference type="NCBI Taxonomy" id="6347"/>
    <lineage>
        <taxon>Eukaryota</taxon>
        <taxon>Metazoa</taxon>
        <taxon>Spiralia</taxon>
        <taxon>Lophotrochozoa</taxon>
        <taxon>Annelida</taxon>
        <taxon>Polychaeta</taxon>
        <taxon>Sedentaria</taxon>
        <taxon>Canalipalpata</taxon>
        <taxon>Sabellida</taxon>
        <taxon>Oweniida</taxon>
        <taxon>Oweniidae</taxon>
        <taxon>Owenia</taxon>
    </lineage>
</organism>
<gene>
    <name evidence="2" type="ORF">OFUS_LOCUS6677</name>
</gene>
<evidence type="ECO:0000313" key="3">
    <source>
        <dbReference type="Proteomes" id="UP000749559"/>
    </source>
</evidence>
<name>A0A8S4NFR9_OWEFU</name>
<evidence type="ECO:0000256" key="1">
    <source>
        <dbReference type="SAM" id="Phobius"/>
    </source>
</evidence>
<evidence type="ECO:0000313" key="2">
    <source>
        <dbReference type="EMBL" id="CAH1779918.1"/>
    </source>
</evidence>
<dbReference type="Proteomes" id="UP000749559">
    <property type="component" value="Unassembled WGS sequence"/>
</dbReference>
<keyword evidence="3" id="KW-1185">Reference proteome</keyword>
<feature type="transmembrane region" description="Helical" evidence="1">
    <location>
        <begin position="20"/>
        <end position="40"/>
    </location>
</feature>